<dbReference type="PANTHER" id="PTHR23360">
    <property type="entry name" value="G-PROTEIN COUPLED RECEPTORS FAMILY 1 PROFILE DOMAIN-CONTAINING PROTEIN-RELATED"/>
    <property type="match status" value="1"/>
</dbReference>
<keyword evidence="3 6" id="KW-1133">Transmembrane helix</keyword>
<evidence type="ECO:0000313" key="8">
    <source>
        <dbReference type="Proteomes" id="UP000887566"/>
    </source>
</evidence>
<sequence length="431" mass="48841">MYGNGTTTWPTVVVTKSNRFEDIYPWTYKKQFFYISLGGLAALTNFLLTLVISRHAALRRRKEYLIIVGLSFADFIEGFATCLAGAYRLIAINKGWAFNLVPSLTCMALPSHVLWRWSDVATSFMLLTVSCDRLFAVSKPLVYYQRGQSYAIKTVIVVYTIAIGGSLFIWPHILANQNIKIPAMCISTAIISPIFYQLSKYTTALISALSVFVYILVVLILQRRTQALRRCTDSKTLRRQIKVQRKLTVTLGFSSFLTLLLDAVPRAVGMHLYLDETTRPTGKAEDSSENFSAAPYFFLMTKLNAMANVFIFTLRQPEIRHGMRYLLSWSQLPVDLNLWDVTSRMGSDPRINPRGTYRKYGIACRSNRPSMREAREMEPTTPRHQSIDISQNHSKRVVFFQGRTKSITDAKEAVADSGSSPTSIRDPFPVD</sequence>
<dbReference type="Proteomes" id="UP000887566">
    <property type="component" value="Unplaced"/>
</dbReference>
<evidence type="ECO:0000256" key="1">
    <source>
        <dbReference type="ARBA" id="ARBA00004370"/>
    </source>
</evidence>
<evidence type="ECO:0000256" key="6">
    <source>
        <dbReference type="SAM" id="Phobius"/>
    </source>
</evidence>
<dbReference type="GO" id="GO:0016020">
    <property type="term" value="C:membrane"/>
    <property type="evidence" value="ECO:0007669"/>
    <property type="project" value="UniProtKB-SubCell"/>
</dbReference>
<dbReference type="GO" id="GO:0004930">
    <property type="term" value="F:G protein-coupled receptor activity"/>
    <property type="evidence" value="ECO:0007669"/>
    <property type="project" value="InterPro"/>
</dbReference>
<dbReference type="SMART" id="SM01381">
    <property type="entry name" value="7TM_GPCR_Srsx"/>
    <property type="match status" value="1"/>
</dbReference>
<proteinExistence type="predicted"/>
<keyword evidence="2 6" id="KW-0812">Transmembrane</keyword>
<feature type="transmembrane region" description="Helical" evidence="6">
    <location>
        <begin position="294"/>
        <end position="314"/>
    </location>
</feature>
<feature type="transmembrane region" description="Helical" evidence="6">
    <location>
        <begin position="204"/>
        <end position="221"/>
    </location>
</feature>
<accession>A0A914WJ50</accession>
<protein>
    <submittedName>
        <fullName evidence="9">G-protein coupled receptors family 1 profile domain-containing protein</fullName>
    </submittedName>
</protein>
<feature type="transmembrane region" description="Helical" evidence="6">
    <location>
        <begin position="150"/>
        <end position="169"/>
    </location>
</feature>
<dbReference type="SUPFAM" id="SSF81321">
    <property type="entry name" value="Family A G protein-coupled receptor-like"/>
    <property type="match status" value="1"/>
</dbReference>
<evidence type="ECO:0000313" key="9">
    <source>
        <dbReference type="WBParaSite" id="PSAMB.scaffold4018size15979.g23183.t1"/>
    </source>
</evidence>
<reference evidence="9" key="1">
    <citation type="submission" date="2022-11" db="UniProtKB">
        <authorList>
            <consortium name="WormBaseParasite"/>
        </authorList>
    </citation>
    <scope>IDENTIFICATION</scope>
</reference>
<dbReference type="Gene3D" id="1.20.1070.10">
    <property type="entry name" value="Rhodopsin 7-helix transmembrane proteins"/>
    <property type="match status" value="1"/>
</dbReference>
<dbReference type="AlphaFoldDB" id="A0A914WJ50"/>
<dbReference type="InterPro" id="IPR017452">
    <property type="entry name" value="GPCR_Rhodpsn_7TM"/>
</dbReference>
<evidence type="ECO:0000256" key="3">
    <source>
        <dbReference type="ARBA" id="ARBA00022989"/>
    </source>
</evidence>
<feature type="transmembrane region" description="Helical" evidence="6">
    <location>
        <begin position="247"/>
        <end position="274"/>
    </location>
</feature>
<evidence type="ECO:0000259" key="7">
    <source>
        <dbReference type="PROSITE" id="PS50262"/>
    </source>
</evidence>
<dbReference type="CDD" id="cd00637">
    <property type="entry name" value="7tm_classA_rhodopsin-like"/>
    <property type="match status" value="1"/>
</dbReference>
<feature type="region of interest" description="Disordered" evidence="5">
    <location>
        <begin position="409"/>
        <end position="431"/>
    </location>
</feature>
<evidence type="ECO:0000256" key="2">
    <source>
        <dbReference type="ARBA" id="ARBA00022692"/>
    </source>
</evidence>
<keyword evidence="4 6" id="KW-0472">Membrane</keyword>
<keyword evidence="8" id="KW-1185">Reference proteome</keyword>
<dbReference type="PROSITE" id="PS50262">
    <property type="entry name" value="G_PROTEIN_RECEP_F1_2"/>
    <property type="match status" value="1"/>
</dbReference>
<feature type="transmembrane region" description="Helical" evidence="6">
    <location>
        <begin position="32"/>
        <end position="52"/>
    </location>
</feature>
<dbReference type="WBParaSite" id="PSAMB.scaffold4018size15979.g23183.t1">
    <property type="protein sequence ID" value="PSAMB.scaffold4018size15979.g23183.t1"/>
    <property type="gene ID" value="PSAMB.scaffold4018size15979.g23183"/>
</dbReference>
<dbReference type="PANTHER" id="PTHR23360:SF29">
    <property type="entry name" value="G_PROTEIN_RECEP_F1_2 DOMAIN-CONTAINING PROTEIN"/>
    <property type="match status" value="1"/>
</dbReference>
<dbReference type="InterPro" id="IPR047130">
    <property type="entry name" value="7TM_GPCR_Srsx_nematod"/>
</dbReference>
<evidence type="ECO:0000256" key="5">
    <source>
        <dbReference type="SAM" id="MobiDB-lite"/>
    </source>
</evidence>
<organism evidence="8 9">
    <name type="scientific">Plectus sambesii</name>
    <dbReference type="NCBI Taxonomy" id="2011161"/>
    <lineage>
        <taxon>Eukaryota</taxon>
        <taxon>Metazoa</taxon>
        <taxon>Ecdysozoa</taxon>
        <taxon>Nematoda</taxon>
        <taxon>Chromadorea</taxon>
        <taxon>Plectida</taxon>
        <taxon>Plectina</taxon>
        <taxon>Plectoidea</taxon>
        <taxon>Plectidae</taxon>
        <taxon>Plectus</taxon>
    </lineage>
</organism>
<comment type="subcellular location">
    <subcellularLocation>
        <location evidence="1">Membrane</location>
    </subcellularLocation>
</comment>
<name>A0A914WJ50_9BILA</name>
<evidence type="ECO:0000256" key="4">
    <source>
        <dbReference type="ARBA" id="ARBA00023136"/>
    </source>
</evidence>
<feature type="domain" description="G-protein coupled receptors family 1 profile" evidence="7">
    <location>
        <begin position="44"/>
        <end position="312"/>
    </location>
</feature>
<feature type="transmembrane region" description="Helical" evidence="6">
    <location>
        <begin position="96"/>
        <end position="117"/>
    </location>
</feature>
<feature type="transmembrane region" description="Helical" evidence="6">
    <location>
        <begin position="64"/>
        <end position="90"/>
    </location>
</feature>
<dbReference type="Pfam" id="PF00001">
    <property type="entry name" value="7tm_1"/>
    <property type="match status" value="1"/>
</dbReference>
<dbReference type="InterPro" id="IPR000276">
    <property type="entry name" value="GPCR_Rhodpsn"/>
</dbReference>